<keyword evidence="11 15" id="KW-0496">Mitochondrion</keyword>
<keyword evidence="13 15" id="KW-0066">ATP synthesis</keyword>
<evidence type="ECO:0000256" key="2">
    <source>
        <dbReference type="ARBA" id="ARBA00008892"/>
    </source>
</evidence>
<dbReference type="GO" id="GO:0045259">
    <property type="term" value="C:proton-transporting ATP synthase complex"/>
    <property type="evidence" value="ECO:0007669"/>
    <property type="project" value="UniProtKB-KW"/>
</dbReference>
<evidence type="ECO:0000256" key="13">
    <source>
        <dbReference type="ARBA" id="ARBA00023310"/>
    </source>
</evidence>
<gene>
    <name evidence="16" type="primary">atp8</name>
    <name evidence="16" type="ORF">AWR43_040</name>
</gene>
<evidence type="ECO:0000256" key="10">
    <source>
        <dbReference type="ARBA" id="ARBA00023065"/>
    </source>
</evidence>
<comment type="function">
    <text evidence="14 15">Mitochondrial membrane ATP synthase (F(1)F(0) ATP synthase or Complex V) produces ATP from ADP in the presence of a proton gradient across the membrane which is generated by electron transport complexes of the respiratory chain. F-type ATPases consist of two structural domains, F(1) - containing the extramembraneous catalytic core and F(0) - containing the membrane proton channel, linked together by a central stalk and a peripheral stalk. During catalysis, ATP synthesis in the catalytic domain of F(1) is coupled via a rotary mechanism of the central stalk subunits to proton translocation. Part of the complex F(0) domain. Minor subunit located with subunit a in the membrane.</text>
</comment>
<accession>A0A140IMX3</accession>
<evidence type="ECO:0000256" key="1">
    <source>
        <dbReference type="ARBA" id="ARBA00004304"/>
    </source>
</evidence>
<sequence length="48" mass="5753">MPQLVPFYFINQVTFTFVILTVLLYILSKHILPRILRLFLSRVFVTKL</sequence>
<evidence type="ECO:0000256" key="7">
    <source>
        <dbReference type="ARBA" id="ARBA00022692"/>
    </source>
</evidence>
<keyword evidence="6 15" id="KW-0138">CF(0)</keyword>
<dbReference type="GO" id="GO:0005743">
    <property type="term" value="C:mitochondrial inner membrane"/>
    <property type="evidence" value="ECO:0007669"/>
    <property type="project" value="UniProtKB-SubCell"/>
</dbReference>
<dbReference type="GO" id="GO:0046933">
    <property type="term" value="F:proton-transporting ATP synthase activity, rotational mechanism"/>
    <property type="evidence" value="ECO:0007669"/>
    <property type="project" value="TreeGrafter"/>
</dbReference>
<evidence type="ECO:0000256" key="14">
    <source>
        <dbReference type="ARBA" id="ARBA00024864"/>
    </source>
</evidence>
<dbReference type="PANTHER" id="PTHR36101">
    <property type="entry name" value="ATP SYNTHASE PROTEIN 8"/>
    <property type="match status" value="1"/>
</dbReference>
<evidence type="ECO:0000256" key="15">
    <source>
        <dbReference type="RuleBase" id="RU368038"/>
    </source>
</evidence>
<protein>
    <recommendedName>
        <fullName evidence="4 15">ATP synthase protein 8</fullName>
    </recommendedName>
</protein>
<keyword evidence="9 15" id="KW-1133">Transmembrane helix</keyword>
<evidence type="ECO:0000313" key="16">
    <source>
        <dbReference type="EMBL" id="AMO66531.1"/>
    </source>
</evidence>
<dbReference type="AlphaFoldDB" id="A0A140IMX3"/>
<evidence type="ECO:0000256" key="11">
    <source>
        <dbReference type="ARBA" id="ARBA00023128"/>
    </source>
</evidence>
<evidence type="ECO:0000256" key="6">
    <source>
        <dbReference type="ARBA" id="ARBA00022547"/>
    </source>
</evidence>
<name>A0A140IMX3_9PEZI</name>
<comment type="subunit">
    <text evidence="3 15">F-type ATPases have 2 components, CF(1) - the catalytic core - and CF(0) - the membrane proton channel.</text>
</comment>
<evidence type="ECO:0000256" key="8">
    <source>
        <dbReference type="ARBA" id="ARBA00022781"/>
    </source>
</evidence>
<keyword evidence="7 15" id="KW-0812">Transmembrane</keyword>
<evidence type="ECO:0000256" key="4">
    <source>
        <dbReference type="ARBA" id="ARBA00019651"/>
    </source>
</evidence>
<keyword evidence="8 15" id="KW-0375">Hydrogen ion transport</keyword>
<comment type="similarity">
    <text evidence="2 15">Belongs to the ATPase protein 8 family.</text>
</comment>
<comment type="subcellular location">
    <subcellularLocation>
        <location evidence="15">Mitochondrion inner membrane</location>
        <topology evidence="15">Single-pass membrane protein</topology>
    </subcellularLocation>
    <subcellularLocation>
        <location evidence="1">Mitochondrion membrane</location>
        <topology evidence="1">Single-pass membrane protein</topology>
    </subcellularLocation>
</comment>
<proteinExistence type="inferred from homology"/>
<dbReference type="RefSeq" id="YP_009240559.1">
    <property type="nucleotide sequence ID" value="NC_029745.1"/>
</dbReference>
<dbReference type="GeneID" id="27074559"/>
<keyword evidence="10 15" id="KW-0406">Ion transport</keyword>
<evidence type="ECO:0000256" key="5">
    <source>
        <dbReference type="ARBA" id="ARBA00022448"/>
    </source>
</evidence>
<dbReference type="InterPro" id="IPR009230">
    <property type="entry name" value="ATP_synth_su8_fun"/>
</dbReference>
<evidence type="ECO:0000256" key="12">
    <source>
        <dbReference type="ARBA" id="ARBA00023136"/>
    </source>
</evidence>
<geneLocation type="mitochondrion" evidence="16"/>
<feature type="transmembrane region" description="Helical" evidence="15">
    <location>
        <begin position="6"/>
        <end position="27"/>
    </location>
</feature>
<dbReference type="PANTHER" id="PTHR36101:SF1">
    <property type="entry name" value="ATP SYNTHASE PROTEIN 8"/>
    <property type="match status" value="1"/>
</dbReference>
<dbReference type="EMBL" id="KU707476">
    <property type="protein sequence ID" value="AMO66531.1"/>
    <property type="molecule type" value="Genomic_DNA"/>
</dbReference>
<keyword evidence="12 15" id="KW-0472">Membrane</keyword>
<dbReference type="Pfam" id="PF05933">
    <property type="entry name" value="Fun_ATP-synt_8"/>
    <property type="match status" value="1"/>
</dbReference>
<evidence type="ECO:0000256" key="3">
    <source>
        <dbReference type="ARBA" id="ARBA00011291"/>
    </source>
</evidence>
<evidence type="ECO:0000256" key="9">
    <source>
        <dbReference type="ARBA" id="ARBA00022989"/>
    </source>
</evidence>
<organism evidence="16">
    <name type="scientific">Pyronema omphalodes</name>
    <dbReference type="NCBI Taxonomy" id="337075"/>
    <lineage>
        <taxon>Eukaryota</taxon>
        <taxon>Fungi</taxon>
        <taxon>Dikarya</taxon>
        <taxon>Ascomycota</taxon>
        <taxon>Pezizomycotina</taxon>
        <taxon>Pezizomycetes</taxon>
        <taxon>Pezizales</taxon>
        <taxon>Pyronemataceae</taxon>
        <taxon>Pyronema</taxon>
    </lineage>
</organism>
<reference evidence="16" key="1">
    <citation type="journal article" date="2016" name="Genome Announc.">
        <title>Complete Mitochondrial Genome Sequence of the Pezizomycete Pyronema confluens.</title>
        <authorList>
            <person name="Nowrousian M."/>
        </authorList>
    </citation>
    <scope>NUCLEOTIDE SEQUENCE</scope>
    <source>
        <strain evidence="16">CBS 100304</strain>
    </source>
</reference>
<keyword evidence="5 15" id="KW-0813">Transport</keyword>